<evidence type="ECO:0000313" key="1">
    <source>
        <dbReference type="Proteomes" id="UP000694846"/>
    </source>
</evidence>
<dbReference type="Gene3D" id="2.60.40.10">
    <property type="entry name" value="Immunoglobulins"/>
    <property type="match status" value="1"/>
</dbReference>
<dbReference type="Proteomes" id="UP000694846">
    <property type="component" value="Unplaced"/>
</dbReference>
<proteinExistence type="predicted"/>
<gene>
    <name evidence="2" type="primary">LOC112688090</name>
</gene>
<reference evidence="2" key="1">
    <citation type="submission" date="2025-08" db="UniProtKB">
        <authorList>
            <consortium name="RefSeq"/>
        </authorList>
    </citation>
    <scope>IDENTIFICATION</scope>
    <source>
        <tissue evidence="2">Whole body</tissue>
    </source>
</reference>
<keyword evidence="1" id="KW-1185">Reference proteome</keyword>
<organism evidence="1 2">
    <name type="scientific">Sipha flava</name>
    <name type="common">yellow sugarcane aphid</name>
    <dbReference type="NCBI Taxonomy" id="143950"/>
    <lineage>
        <taxon>Eukaryota</taxon>
        <taxon>Metazoa</taxon>
        <taxon>Ecdysozoa</taxon>
        <taxon>Arthropoda</taxon>
        <taxon>Hexapoda</taxon>
        <taxon>Insecta</taxon>
        <taxon>Pterygota</taxon>
        <taxon>Neoptera</taxon>
        <taxon>Paraneoptera</taxon>
        <taxon>Hemiptera</taxon>
        <taxon>Sternorrhyncha</taxon>
        <taxon>Aphidomorpha</taxon>
        <taxon>Aphidoidea</taxon>
        <taxon>Aphididae</taxon>
        <taxon>Sipha</taxon>
    </lineage>
</organism>
<protein>
    <submittedName>
        <fullName evidence="2">Uncharacterized protein LOC112688090</fullName>
    </submittedName>
</protein>
<dbReference type="PANTHER" id="PTHR21261:SF6">
    <property type="entry name" value="BEATEN PATH IIA-RELATED"/>
    <property type="match status" value="1"/>
</dbReference>
<dbReference type="GeneID" id="112688090"/>
<name>A0A8B8G0X6_9HEMI</name>
<dbReference type="PANTHER" id="PTHR21261">
    <property type="entry name" value="BEAT PROTEIN"/>
    <property type="match status" value="1"/>
</dbReference>
<accession>A0A8B8G0X6</accession>
<evidence type="ECO:0000313" key="2">
    <source>
        <dbReference type="RefSeq" id="XP_025416889.1"/>
    </source>
</evidence>
<sequence>MRWLCTVRTCIAKVYTSSENIIQIVKIVNENNGHDQPSIYRKIYSNGCKRKVMQNLYTKPKLPKSKPVIVTDKDKYDPGDTLVANCTSPASRPAAGLTFFLNNMPIGSPETLKYSTSNFLKLSMLTVTLKLNQSHFKDGRKLLLQCTALINTLYKQSSELRLPIKSTEPVPEKVTSPSSGCRLTCSNKYLTMITTLVLLCNVFR</sequence>
<dbReference type="InterPro" id="IPR013783">
    <property type="entry name" value="Ig-like_fold"/>
</dbReference>
<dbReference type="OrthoDB" id="6333371at2759"/>
<dbReference type="AlphaFoldDB" id="A0A8B8G0X6"/>
<dbReference type="RefSeq" id="XP_025416889.1">
    <property type="nucleotide sequence ID" value="XM_025561104.1"/>
</dbReference>